<gene>
    <name evidence="1" type="ORF">C1H46_022760</name>
</gene>
<dbReference type="Proteomes" id="UP000315295">
    <property type="component" value="Unassembled WGS sequence"/>
</dbReference>
<organism evidence="1 2">
    <name type="scientific">Malus baccata</name>
    <name type="common">Siberian crab apple</name>
    <name type="synonym">Pyrus baccata</name>
    <dbReference type="NCBI Taxonomy" id="106549"/>
    <lineage>
        <taxon>Eukaryota</taxon>
        <taxon>Viridiplantae</taxon>
        <taxon>Streptophyta</taxon>
        <taxon>Embryophyta</taxon>
        <taxon>Tracheophyta</taxon>
        <taxon>Spermatophyta</taxon>
        <taxon>Magnoliopsida</taxon>
        <taxon>eudicotyledons</taxon>
        <taxon>Gunneridae</taxon>
        <taxon>Pentapetalae</taxon>
        <taxon>rosids</taxon>
        <taxon>fabids</taxon>
        <taxon>Rosales</taxon>
        <taxon>Rosaceae</taxon>
        <taxon>Amygdaloideae</taxon>
        <taxon>Maleae</taxon>
        <taxon>Malus</taxon>
    </lineage>
</organism>
<name>A0A540LZ65_MALBA</name>
<proteinExistence type="predicted"/>
<evidence type="ECO:0000313" key="1">
    <source>
        <dbReference type="EMBL" id="TQD91696.1"/>
    </source>
</evidence>
<dbReference type="EMBL" id="VIEB01000412">
    <property type="protein sequence ID" value="TQD91696.1"/>
    <property type="molecule type" value="Genomic_DNA"/>
</dbReference>
<sequence length="54" mass="6391">MDETMAEARRREAGRIPIFFLLRVRSSSPKRRQPLQPTTCTYLMLEYEGSLKIF</sequence>
<keyword evidence="2" id="KW-1185">Reference proteome</keyword>
<protein>
    <submittedName>
        <fullName evidence="1">Uncharacterized protein</fullName>
    </submittedName>
</protein>
<dbReference type="AlphaFoldDB" id="A0A540LZ65"/>
<evidence type="ECO:0000313" key="2">
    <source>
        <dbReference type="Proteomes" id="UP000315295"/>
    </source>
</evidence>
<comment type="caution">
    <text evidence="1">The sequence shown here is derived from an EMBL/GenBank/DDBJ whole genome shotgun (WGS) entry which is preliminary data.</text>
</comment>
<accession>A0A540LZ65</accession>
<reference evidence="1 2" key="1">
    <citation type="journal article" date="2019" name="G3 (Bethesda)">
        <title>Sequencing of a Wild Apple (Malus baccata) Genome Unravels the Differences Between Cultivated and Wild Apple Species Regarding Disease Resistance and Cold Tolerance.</title>
        <authorList>
            <person name="Chen X."/>
        </authorList>
    </citation>
    <scope>NUCLEOTIDE SEQUENCE [LARGE SCALE GENOMIC DNA]</scope>
    <source>
        <strain evidence="2">cv. Shandingzi</strain>
        <tissue evidence="1">Leaves</tissue>
    </source>
</reference>